<protein>
    <submittedName>
        <fullName evidence="1">Uncharacterized protein</fullName>
    </submittedName>
</protein>
<proteinExistence type="predicted"/>
<reference evidence="2" key="1">
    <citation type="submission" date="2010-08" db="EMBL/GenBank/DDBJ databases">
        <authorList>
            <consortium name="Caenorhabditis japonica Sequencing Consortium"/>
            <person name="Wilson R.K."/>
        </authorList>
    </citation>
    <scope>NUCLEOTIDE SEQUENCE [LARGE SCALE GENOMIC DNA]</scope>
    <source>
        <strain evidence="2">DF5081</strain>
    </source>
</reference>
<dbReference type="PANTHER" id="PTHR46669:SF1">
    <property type="entry name" value="LEUCINE-RICH PPR MOTIF-CONTAINING PROTEIN, MITOCHONDRIAL"/>
    <property type="match status" value="1"/>
</dbReference>
<evidence type="ECO:0000313" key="1">
    <source>
        <dbReference type="EnsemblMetazoa" id="CJA42230a.1"/>
    </source>
</evidence>
<reference evidence="1" key="2">
    <citation type="submission" date="2022-06" db="UniProtKB">
        <authorList>
            <consortium name="EnsemblMetazoa"/>
        </authorList>
    </citation>
    <scope>IDENTIFICATION</scope>
    <source>
        <strain evidence="1">DF5081</strain>
    </source>
</reference>
<organism evidence="1 2">
    <name type="scientific">Caenorhabditis japonica</name>
    <dbReference type="NCBI Taxonomy" id="281687"/>
    <lineage>
        <taxon>Eukaryota</taxon>
        <taxon>Metazoa</taxon>
        <taxon>Ecdysozoa</taxon>
        <taxon>Nematoda</taxon>
        <taxon>Chromadorea</taxon>
        <taxon>Rhabditida</taxon>
        <taxon>Rhabditina</taxon>
        <taxon>Rhabditomorpha</taxon>
        <taxon>Rhabditoidea</taxon>
        <taxon>Rhabditidae</taxon>
        <taxon>Peloderinae</taxon>
        <taxon>Caenorhabditis</taxon>
    </lineage>
</organism>
<dbReference type="GO" id="GO:0003730">
    <property type="term" value="F:mRNA 3'-UTR binding"/>
    <property type="evidence" value="ECO:0007669"/>
    <property type="project" value="TreeGrafter"/>
</dbReference>
<sequence>QAATKYGPQGSRLAHGAAVRAAACRGDSDRLRQLLRKCVIESTKKLDLSSDDILETIWHMAEKSRDGKGAECSQLVEQMLNCTIRDSGFFRKLFREIERHICHRHYYTALSLLEDTKRVSDCLENQRRNSLPKIKENVVIRVPSWIVFIDHNGRGSTR</sequence>
<dbReference type="GO" id="GO:0005739">
    <property type="term" value="C:mitochondrion"/>
    <property type="evidence" value="ECO:0007669"/>
    <property type="project" value="TreeGrafter"/>
</dbReference>
<dbReference type="AlphaFoldDB" id="A0A8R1J0P0"/>
<name>A0A8R1J0P0_CAEJA</name>
<dbReference type="PANTHER" id="PTHR46669">
    <property type="entry name" value="LEUCINE-RICH PPR MOTIF-CONTAINING PROTEIN, MITOCHONDRIAL"/>
    <property type="match status" value="1"/>
</dbReference>
<dbReference type="GO" id="GO:0005634">
    <property type="term" value="C:nucleus"/>
    <property type="evidence" value="ECO:0007669"/>
    <property type="project" value="TreeGrafter"/>
</dbReference>
<dbReference type="InterPro" id="IPR033490">
    <property type="entry name" value="LRP130"/>
</dbReference>
<dbReference type="Proteomes" id="UP000005237">
    <property type="component" value="Unassembled WGS sequence"/>
</dbReference>
<dbReference type="EnsemblMetazoa" id="CJA42230a.1">
    <property type="protein sequence ID" value="CJA42230a.1"/>
    <property type="gene ID" value="WBGene00218078"/>
</dbReference>
<keyword evidence="2" id="KW-1185">Reference proteome</keyword>
<evidence type="ECO:0000313" key="2">
    <source>
        <dbReference type="Proteomes" id="UP000005237"/>
    </source>
</evidence>
<accession>A0A8R1J0P0</accession>
<dbReference type="GO" id="GO:0070129">
    <property type="term" value="P:regulation of mitochondrial translation"/>
    <property type="evidence" value="ECO:0007669"/>
    <property type="project" value="TreeGrafter"/>
</dbReference>